<protein>
    <recommendedName>
        <fullName evidence="1">FHA domain-containing protein</fullName>
    </recommendedName>
</protein>
<name>A0A1F7W5D6_9BACT</name>
<dbReference type="InterPro" id="IPR000253">
    <property type="entry name" value="FHA_dom"/>
</dbReference>
<dbReference type="Proteomes" id="UP000177331">
    <property type="component" value="Unassembled WGS sequence"/>
</dbReference>
<proteinExistence type="predicted"/>
<evidence type="ECO:0000259" key="1">
    <source>
        <dbReference type="PROSITE" id="PS50006"/>
    </source>
</evidence>
<accession>A0A1F7W5D6</accession>
<dbReference type="InterPro" id="IPR008984">
    <property type="entry name" value="SMAD_FHA_dom_sf"/>
</dbReference>
<feature type="domain" description="FHA" evidence="1">
    <location>
        <begin position="52"/>
        <end position="111"/>
    </location>
</feature>
<dbReference type="PROSITE" id="PS50006">
    <property type="entry name" value="FHA_DOMAIN"/>
    <property type="match status" value="1"/>
</dbReference>
<dbReference type="Pfam" id="PF00498">
    <property type="entry name" value="FHA"/>
    <property type="match status" value="1"/>
</dbReference>
<organism evidence="2 3">
    <name type="scientific">Candidatus Uhrbacteria bacterium RIFOXYB2_FULL_45_11</name>
    <dbReference type="NCBI Taxonomy" id="1802421"/>
    <lineage>
        <taxon>Bacteria</taxon>
        <taxon>Candidatus Uhriibacteriota</taxon>
    </lineage>
</organism>
<reference evidence="2 3" key="1">
    <citation type="journal article" date="2016" name="Nat. Commun.">
        <title>Thousands of microbial genomes shed light on interconnected biogeochemical processes in an aquifer system.</title>
        <authorList>
            <person name="Anantharaman K."/>
            <person name="Brown C.T."/>
            <person name="Hug L.A."/>
            <person name="Sharon I."/>
            <person name="Castelle C.J."/>
            <person name="Probst A.J."/>
            <person name="Thomas B.C."/>
            <person name="Singh A."/>
            <person name="Wilkins M.J."/>
            <person name="Karaoz U."/>
            <person name="Brodie E.L."/>
            <person name="Williams K.H."/>
            <person name="Hubbard S.S."/>
            <person name="Banfield J.F."/>
        </authorList>
    </citation>
    <scope>NUCLEOTIDE SEQUENCE [LARGE SCALE GENOMIC DNA]</scope>
</reference>
<dbReference type="STRING" id="1802421.A2318_01970"/>
<sequence length="160" mass="18138">MSAIQLSEPADLLRCTNGLSVLCLGNERLRVKDALAQGFVIAWQRLRGGPPIRIGRYDEPPDEIPILPEIDLSSVMPTNQQGCVSRLHAAIEWKDGKPMLRTYSKNSGTWIRRSGEIHKRLLQLHEYHTLQHGDMIQLGHPKSHFVRLRIQFLGTPTDNT</sequence>
<gene>
    <name evidence="2" type="ORF">A2318_01970</name>
</gene>
<dbReference type="SUPFAM" id="SSF49879">
    <property type="entry name" value="SMAD/FHA domain"/>
    <property type="match status" value="1"/>
</dbReference>
<dbReference type="EMBL" id="MGFD01000032">
    <property type="protein sequence ID" value="OGL98001.1"/>
    <property type="molecule type" value="Genomic_DNA"/>
</dbReference>
<evidence type="ECO:0000313" key="2">
    <source>
        <dbReference type="EMBL" id="OGL98001.1"/>
    </source>
</evidence>
<comment type="caution">
    <text evidence="2">The sequence shown here is derived from an EMBL/GenBank/DDBJ whole genome shotgun (WGS) entry which is preliminary data.</text>
</comment>
<dbReference type="CDD" id="cd00060">
    <property type="entry name" value="FHA"/>
    <property type="match status" value="1"/>
</dbReference>
<dbReference type="Gene3D" id="2.60.200.20">
    <property type="match status" value="1"/>
</dbReference>
<dbReference type="AlphaFoldDB" id="A0A1F7W5D6"/>
<evidence type="ECO:0000313" key="3">
    <source>
        <dbReference type="Proteomes" id="UP000177331"/>
    </source>
</evidence>